<dbReference type="InterPro" id="IPR000182">
    <property type="entry name" value="GNAT_dom"/>
</dbReference>
<evidence type="ECO:0000313" key="2">
    <source>
        <dbReference type="EMBL" id="QHI73624.1"/>
    </source>
</evidence>
<reference evidence="2 3" key="1">
    <citation type="submission" date="2020-01" db="EMBL/GenBank/DDBJ databases">
        <title>Genomic analysis of Aminipila sp. CBA3637.</title>
        <authorList>
            <person name="Kim Y.B."/>
            <person name="Roh S.W."/>
        </authorList>
    </citation>
    <scope>NUCLEOTIDE SEQUENCE [LARGE SCALE GENOMIC DNA]</scope>
    <source>
        <strain evidence="2 3">CBA3637</strain>
    </source>
</reference>
<dbReference type="KEGG" id="amic:Ami3637_15695"/>
<dbReference type="AlphaFoldDB" id="A0A6P1MLS5"/>
<dbReference type="Gene3D" id="3.40.630.30">
    <property type="match status" value="1"/>
</dbReference>
<dbReference type="PROSITE" id="PS51186">
    <property type="entry name" value="GNAT"/>
    <property type="match status" value="1"/>
</dbReference>
<evidence type="ECO:0000313" key="3">
    <source>
        <dbReference type="Proteomes" id="UP000463883"/>
    </source>
</evidence>
<dbReference type="InterPro" id="IPR051531">
    <property type="entry name" value="N-acetyltransferase"/>
</dbReference>
<organism evidence="2 3">
    <name type="scientific">Aminipila terrae</name>
    <dbReference type="NCBI Taxonomy" id="2697030"/>
    <lineage>
        <taxon>Bacteria</taxon>
        <taxon>Bacillati</taxon>
        <taxon>Bacillota</taxon>
        <taxon>Clostridia</taxon>
        <taxon>Peptostreptococcales</taxon>
        <taxon>Anaerovoracaceae</taxon>
        <taxon>Aminipila</taxon>
    </lineage>
</organism>
<dbReference type="EMBL" id="CP047591">
    <property type="protein sequence ID" value="QHI73624.1"/>
    <property type="molecule type" value="Genomic_DNA"/>
</dbReference>
<dbReference type="PANTHER" id="PTHR43792">
    <property type="entry name" value="GNAT FAMILY, PUTATIVE (AFU_ORTHOLOGUE AFUA_3G00765)-RELATED-RELATED"/>
    <property type="match status" value="1"/>
</dbReference>
<dbReference type="GO" id="GO:0016747">
    <property type="term" value="F:acyltransferase activity, transferring groups other than amino-acyl groups"/>
    <property type="evidence" value="ECO:0007669"/>
    <property type="project" value="InterPro"/>
</dbReference>
<dbReference type="PANTHER" id="PTHR43792:SF1">
    <property type="entry name" value="N-ACETYLTRANSFERASE DOMAIN-CONTAINING PROTEIN"/>
    <property type="match status" value="1"/>
</dbReference>
<name>A0A6P1MLS5_9FIRM</name>
<evidence type="ECO:0000259" key="1">
    <source>
        <dbReference type="PROSITE" id="PS51186"/>
    </source>
</evidence>
<proteinExistence type="predicted"/>
<dbReference type="InterPro" id="IPR016181">
    <property type="entry name" value="Acyl_CoA_acyltransferase"/>
</dbReference>
<sequence>MNQLKYQPLHESHANDLLAIWSDEDVIRYTNIKEPCSLQEINERIQILKSFDVFIVSNGDGVIGIIGCPCVDKEKGQYGVFYQFRKSSWGQGYATMATDWLLNYMRNKYNDVTFFADVVTDNVASEKILKHFGFNYISEEDGFERNGIKMKIHNYRLCY</sequence>
<accession>A0A6P1MLS5</accession>
<dbReference type="SUPFAM" id="SSF55729">
    <property type="entry name" value="Acyl-CoA N-acyltransferases (Nat)"/>
    <property type="match status" value="1"/>
</dbReference>
<protein>
    <submittedName>
        <fullName evidence="2">GNAT family N-acetyltransferase</fullName>
    </submittedName>
</protein>
<keyword evidence="3" id="KW-1185">Reference proteome</keyword>
<dbReference type="RefSeq" id="WP_162363389.1">
    <property type="nucleotide sequence ID" value="NZ_CP047591.1"/>
</dbReference>
<keyword evidence="2" id="KW-0808">Transferase</keyword>
<feature type="domain" description="N-acetyltransferase" evidence="1">
    <location>
        <begin position="4"/>
        <end position="155"/>
    </location>
</feature>
<dbReference type="Proteomes" id="UP000463883">
    <property type="component" value="Chromosome"/>
</dbReference>
<dbReference type="Pfam" id="PF13302">
    <property type="entry name" value="Acetyltransf_3"/>
    <property type="match status" value="1"/>
</dbReference>
<gene>
    <name evidence="2" type="ORF">Ami3637_15695</name>
</gene>